<dbReference type="Pfam" id="PF05299">
    <property type="entry name" value="Peptidase_M61"/>
    <property type="match status" value="1"/>
</dbReference>
<evidence type="ECO:0000313" key="3">
    <source>
        <dbReference type="EMBL" id="MFD1189313.1"/>
    </source>
</evidence>
<dbReference type="SUPFAM" id="SSF50156">
    <property type="entry name" value="PDZ domain-like"/>
    <property type="match status" value="1"/>
</dbReference>
<dbReference type="InterPro" id="IPR007963">
    <property type="entry name" value="Peptidase_M61_catalytic"/>
</dbReference>
<dbReference type="Gene3D" id="2.30.42.10">
    <property type="match status" value="1"/>
</dbReference>
<comment type="caution">
    <text evidence="3">The sequence shown here is derived from an EMBL/GenBank/DDBJ whole genome shotgun (WGS) entry which is preliminary data.</text>
</comment>
<dbReference type="PIRSF" id="PIRSF016493">
    <property type="entry name" value="Glycyl_aminpptds"/>
    <property type="match status" value="1"/>
</dbReference>
<evidence type="ECO:0000259" key="2">
    <source>
        <dbReference type="PROSITE" id="PS50106"/>
    </source>
</evidence>
<dbReference type="Pfam" id="PF17899">
    <property type="entry name" value="Peptidase_M61_N"/>
    <property type="match status" value="1"/>
</dbReference>
<dbReference type="SMART" id="SM00228">
    <property type="entry name" value="PDZ"/>
    <property type="match status" value="1"/>
</dbReference>
<dbReference type="RefSeq" id="WP_377352174.1">
    <property type="nucleotide sequence ID" value="NZ_JBHTLQ010000003.1"/>
</dbReference>
<feature type="signal peptide" evidence="1">
    <location>
        <begin position="1"/>
        <end position="28"/>
    </location>
</feature>
<dbReference type="Gene3D" id="1.10.390.10">
    <property type="entry name" value="Neutral Protease Domain 2"/>
    <property type="match status" value="1"/>
</dbReference>
<dbReference type="Proteomes" id="UP001597216">
    <property type="component" value="Unassembled WGS sequence"/>
</dbReference>
<dbReference type="EMBL" id="JBHTLQ010000003">
    <property type="protein sequence ID" value="MFD1189313.1"/>
    <property type="molecule type" value="Genomic_DNA"/>
</dbReference>
<dbReference type="InterPro" id="IPR001478">
    <property type="entry name" value="PDZ"/>
</dbReference>
<keyword evidence="1" id="KW-0732">Signal</keyword>
<sequence>MSLHSGNAQLKRVLLAAAICLSSSLALAHSAFAQSASIQSAPSPLPFPAHIPAARDTPYPGLLTLSVDATDLDRRIFKVRQQIPVSGPGPMTLLFPRWLPGKHWAAGELHALAGLIITAGGQRLEWSRDPVEMGAFHVVVPAGAERLDLEFQYLSPTAGDQGRIVVTPEMMNVQWNNMALYPAGYFTRQIRIQPSIRLPENWTYGVALETESVKDGVVTFKPVGFDTLVDSPMFAGRWGRKIDLDPGGRSRVTLNVFADDPELLEASPQQIALHRAVVAQADRLFGARHYDHYDFLLALSDRLGGIGVEHQRSSENGTLPRYFLDWDRVPSARELLPHEYTHSWNGKYRRPADLWTPDFTTPMRDSLLWVYEGQTQYWGQVLSARSGLLSRQDALDGLALTAATYDYRVGRAWRQMSDTTNDPIIAARRPLPWTSWQRSEDYYSEGLLIWLDADTLIRELSGGKKSLDDFARAFFGVNDGDWGQLTYRFEDVVATLNAVQPYDWSGFLKTRLASHGPGAPLDGVARGGYRLVYAEKPTAYFIGNETRRKITDLTFSLGVSVNREGEVTAVQWDGPAFKAGLVDGEKIVAVNGVAFDGDRLKAAVTAAKGSAAPLELIIKSGDRYRVTAIPYHDGLRYPRFERVAGAPDRLGDILAAKR</sequence>
<dbReference type="InterPro" id="IPR036034">
    <property type="entry name" value="PDZ_sf"/>
</dbReference>
<evidence type="ECO:0000313" key="4">
    <source>
        <dbReference type="Proteomes" id="UP001597216"/>
    </source>
</evidence>
<dbReference type="PROSITE" id="PS50106">
    <property type="entry name" value="PDZ"/>
    <property type="match status" value="1"/>
</dbReference>
<proteinExistence type="predicted"/>
<dbReference type="Gene3D" id="2.60.40.3650">
    <property type="match status" value="1"/>
</dbReference>
<dbReference type="InterPro" id="IPR024191">
    <property type="entry name" value="Peptidase_M61"/>
</dbReference>
<keyword evidence="4" id="KW-1185">Reference proteome</keyword>
<reference evidence="4" key="1">
    <citation type="journal article" date="2019" name="Int. J. Syst. Evol. Microbiol.">
        <title>The Global Catalogue of Microorganisms (GCM) 10K type strain sequencing project: providing services to taxonomists for standard genome sequencing and annotation.</title>
        <authorList>
            <consortium name="The Broad Institute Genomics Platform"/>
            <consortium name="The Broad Institute Genome Sequencing Center for Infectious Disease"/>
            <person name="Wu L."/>
            <person name="Ma J."/>
        </authorList>
    </citation>
    <scope>NUCLEOTIDE SEQUENCE [LARGE SCALE GENOMIC DNA]</scope>
    <source>
        <strain evidence="4">CCUG 55074</strain>
    </source>
</reference>
<protein>
    <submittedName>
        <fullName evidence="3">M61 family metallopeptidase</fullName>
    </submittedName>
</protein>
<evidence type="ECO:0000256" key="1">
    <source>
        <dbReference type="SAM" id="SignalP"/>
    </source>
</evidence>
<dbReference type="InterPro" id="IPR027268">
    <property type="entry name" value="Peptidase_M4/M1_CTD_sf"/>
</dbReference>
<name>A0ABW3SWK7_9CAUL</name>
<dbReference type="InterPro" id="IPR040756">
    <property type="entry name" value="Peptidase_M61_N"/>
</dbReference>
<feature type="domain" description="PDZ" evidence="2">
    <location>
        <begin position="557"/>
        <end position="622"/>
    </location>
</feature>
<feature type="chain" id="PRO_5045693717" evidence="1">
    <location>
        <begin position="29"/>
        <end position="658"/>
    </location>
</feature>
<accession>A0ABW3SWK7</accession>
<organism evidence="3 4">
    <name type="scientific">Phenylobacterium conjunctum</name>
    <dbReference type="NCBI Taxonomy" id="1298959"/>
    <lineage>
        <taxon>Bacteria</taxon>
        <taxon>Pseudomonadati</taxon>
        <taxon>Pseudomonadota</taxon>
        <taxon>Alphaproteobacteria</taxon>
        <taxon>Caulobacterales</taxon>
        <taxon>Caulobacteraceae</taxon>
        <taxon>Phenylobacterium</taxon>
    </lineage>
</organism>
<gene>
    <name evidence="3" type="ORF">ACFQ27_01865</name>
</gene>